<evidence type="ECO:0000259" key="5">
    <source>
        <dbReference type="PROSITE" id="PS50937"/>
    </source>
</evidence>
<dbReference type="Proteomes" id="UP000327108">
    <property type="component" value="Unassembled WGS sequence"/>
</dbReference>
<dbReference type="SUPFAM" id="SSF46955">
    <property type="entry name" value="Putative DNA-binding domain"/>
    <property type="match status" value="1"/>
</dbReference>
<keyword evidence="3" id="KW-0238">DNA-binding</keyword>
<dbReference type="SMART" id="SM00422">
    <property type="entry name" value="HTH_MERR"/>
    <property type="match status" value="1"/>
</dbReference>
<dbReference type="GO" id="GO:0003677">
    <property type="term" value="F:DNA binding"/>
    <property type="evidence" value="ECO:0007669"/>
    <property type="project" value="UniProtKB-KW"/>
</dbReference>
<protein>
    <submittedName>
        <fullName evidence="6">MerR family transcriptional regulator</fullName>
    </submittedName>
</protein>
<dbReference type="InterPro" id="IPR000551">
    <property type="entry name" value="MerR-type_HTH_dom"/>
</dbReference>
<evidence type="ECO:0000256" key="4">
    <source>
        <dbReference type="ARBA" id="ARBA00023163"/>
    </source>
</evidence>
<organism evidence="6 7">
    <name type="scientific">Ochrobactrum quorumnocens</name>
    <dbReference type="NCBI Taxonomy" id="271865"/>
    <lineage>
        <taxon>Bacteria</taxon>
        <taxon>Pseudomonadati</taxon>
        <taxon>Pseudomonadota</taxon>
        <taxon>Alphaproteobacteria</taxon>
        <taxon>Hyphomicrobiales</taxon>
        <taxon>Brucellaceae</taxon>
        <taxon>Brucella/Ochrobactrum group</taxon>
        <taxon>Ochrobactrum</taxon>
    </lineage>
</organism>
<dbReference type="RefSeq" id="WP_151096134.1">
    <property type="nucleotide sequence ID" value="NZ_VYXQ01000048.1"/>
</dbReference>
<dbReference type="EMBL" id="VYXQ01000048">
    <property type="protein sequence ID" value="KAA9349529.1"/>
    <property type="molecule type" value="Genomic_DNA"/>
</dbReference>
<reference evidence="6 7" key="1">
    <citation type="submission" date="2019-09" db="EMBL/GenBank/DDBJ databases">
        <title>Biological control of the noxious weed angled onion (Allium triquetrum) thwarted by endophytic bacteria in Victoria, Australia.</title>
        <authorList>
            <person name="Tehranchian P."/>
            <person name="Adair R.J."/>
            <person name="Van T.H."/>
            <person name="Morrison P.D."/>
            <person name="Williams H."/>
            <person name="Lawrie A.C."/>
        </authorList>
    </citation>
    <scope>NUCLEOTIDE SEQUENCE [LARGE SCALE GENOMIC DNA]</scope>
    <source>
        <strain evidence="6 7">RPTAtOch1</strain>
    </source>
</reference>
<keyword evidence="1" id="KW-0678">Repressor</keyword>
<dbReference type="AlphaFoldDB" id="A0A5N1JFL1"/>
<sequence>MKKEMWISASQCAKRLGLTVRALRVYEEYGLIHPRRTEKNWRVYGLEDVARLNEILTLKRLGLGLTQIRQFLSGQSTNIQNILEIQRISLTEIQEKTQRSLSIIDSLKAKMLSNNGLSMDDLLELARDTNKGHSAVAPSVWKRYEQARPRTEARVDPNTLGVYVGYYLNFDNLIFNVFERDGNLFVRMTGSPELEMLPESQNKFFEKNLHLQITFPILPDNSVQETILHRDGIEYTLPRVDETIATAIEENISWRAENKVPADRSEELLLSLIAFFREEPLDYARLHPVLSASVTLYSNFLRKDLRALGDVETFQFKGVSPNGLDIYDVAFENGGMECGMKMGNDDRYVNVHFRPLL</sequence>
<evidence type="ECO:0000256" key="2">
    <source>
        <dbReference type="ARBA" id="ARBA00023015"/>
    </source>
</evidence>
<dbReference type="CDD" id="cd00592">
    <property type="entry name" value="HTH_MerR-like"/>
    <property type="match status" value="1"/>
</dbReference>
<dbReference type="PANTHER" id="PTHR30204:SF69">
    <property type="entry name" value="MERR-FAMILY TRANSCRIPTIONAL REGULATOR"/>
    <property type="match status" value="1"/>
</dbReference>
<keyword evidence="7" id="KW-1185">Reference proteome</keyword>
<accession>A0A5N1JFL1</accession>
<dbReference type="InterPro" id="IPR047057">
    <property type="entry name" value="MerR_fam"/>
</dbReference>
<evidence type="ECO:0000313" key="6">
    <source>
        <dbReference type="EMBL" id="KAA9349529.1"/>
    </source>
</evidence>
<proteinExistence type="predicted"/>
<dbReference type="InterPro" id="IPR009061">
    <property type="entry name" value="DNA-bd_dom_put_sf"/>
</dbReference>
<dbReference type="GO" id="GO:0003700">
    <property type="term" value="F:DNA-binding transcription factor activity"/>
    <property type="evidence" value="ECO:0007669"/>
    <property type="project" value="InterPro"/>
</dbReference>
<evidence type="ECO:0000256" key="1">
    <source>
        <dbReference type="ARBA" id="ARBA00022491"/>
    </source>
</evidence>
<dbReference type="Pfam" id="PF13411">
    <property type="entry name" value="MerR_1"/>
    <property type="match status" value="1"/>
</dbReference>
<dbReference type="Gene3D" id="1.10.1660.10">
    <property type="match status" value="1"/>
</dbReference>
<evidence type="ECO:0000313" key="7">
    <source>
        <dbReference type="Proteomes" id="UP000327108"/>
    </source>
</evidence>
<keyword evidence="2" id="KW-0805">Transcription regulation</keyword>
<dbReference type="PROSITE" id="PS50937">
    <property type="entry name" value="HTH_MERR_2"/>
    <property type="match status" value="1"/>
</dbReference>
<comment type="caution">
    <text evidence="6">The sequence shown here is derived from an EMBL/GenBank/DDBJ whole genome shotgun (WGS) entry which is preliminary data.</text>
</comment>
<evidence type="ECO:0000256" key="3">
    <source>
        <dbReference type="ARBA" id="ARBA00023125"/>
    </source>
</evidence>
<name>A0A5N1JFL1_9HYPH</name>
<keyword evidence="4" id="KW-0804">Transcription</keyword>
<gene>
    <name evidence="6" type="ORF">F3W84_23525</name>
</gene>
<dbReference type="PANTHER" id="PTHR30204">
    <property type="entry name" value="REDOX-CYCLING DRUG-SENSING TRANSCRIPTIONAL ACTIVATOR SOXR"/>
    <property type="match status" value="1"/>
</dbReference>
<feature type="domain" description="HTH merR-type" evidence="5">
    <location>
        <begin position="13"/>
        <end position="74"/>
    </location>
</feature>